<name>A0A316WH48_9FLAO</name>
<keyword evidence="2" id="KW-1185">Reference proteome</keyword>
<sequence>MDVQALHQFVASVPGTFGQLISRRAAVNLIAAGRVDAAAALVGLAGLDTIPALIRAGAPPPMVQAAIGHAVFYRYHELRSVDRVTFAAWCRQAAFTAPQPLPEMIEIYRGTMGC</sequence>
<dbReference type="Proteomes" id="UP000236594">
    <property type="component" value="Unassembled WGS sequence"/>
</dbReference>
<evidence type="ECO:0000313" key="1">
    <source>
        <dbReference type="EMBL" id="PWN59546.1"/>
    </source>
</evidence>
<accession>A0A316WH48</accession>
<evidence type="ECO:0000313" key="2">
    <source>
        <dbReference type="Proteomes" id="UP000236594"/>
    </source>
</evidence>
<feature type="non-terminal residue" evidence="1">
    <location>
        <position position="114"/>
    </location>
</feature>
<dbReference type="AlphaFoldDB" id="A0A316WH48"/>
<comment type="caution">
    <text evidence="1">The sequence shown here is derived from an EMBL/GenBank/DDBJ whole genome shotgun (WGS) entry which is preliminary data.</text>
</comment>
<gene>
    <name evidence="1" type="ORF">C1631_023230</name>
</gene>
<organism evidence="1 2">
    <name type="scientific">Chryseobacterium phosphatilyticum</name>
    <dbReference type="NCBI Taxonomy" id="475075"/>
    <lineage>
        <taxon>Bacteria</taxon>
        <taxon>Pseudomonadati</taxon>
        <taxon>Bacteroidota</taxon>
        <taxon>Flavobacteriia</taxon>
        <taxon>Flavobacteriales</taxon>
        <taxon>Weeksellaceae</taxon>
        <taxon>Chryseobacterium group</taxon>
        <taxon>Chryseobacterium</taxon>
    </lineage>
</organism>
<protein>
    <submittedName>
        <fullName evidence="1">Uncharacterized protein</fullName>
    </submittedName>
</protein>
<dbReference type="EMBL" id="PPED02000029">
    <property type="protein sequence ID" value="PWN59546.1"/>
    <property type="molecule type" value="Genomic_DNA"/>
</dbReference>
<reference evidence="1 2" key="1">
    <citation type="submission" date="2018-04" db="EMBL/GenBank/DDBJ databases">
        <title>Draft Genome Sequence of Phosphate-Solubilizing Chryseobacterium sp. ISE14 that is a Biocontrol and Plant Growth-Promoting Rhizobacterium Isolated from Cucumber.</title>
        <authorList>
            <person name="Jeong J.-J."/>
            <person name="Sang M.K."/>
            <person name="Choi I.-G."/>
            <person name="Kim K.D."/>
        </authorList>
    </citation>
    <scope>NUCLEOTIDE SEQUENCE [LARGE SCALE GENOMIC DNA]</scope>
    <source>
        <strain evidence="1 2">ISE14</strain>
    </source>
</reference>
<proteinExistence type="predicted"/>
<dbReference type="RefSeq" id="WP_228441482.1">
    <property type="nucleotide sequence ID" value="NZ_PPED02000029.1"/>
</dbReference>